<proteinExistence type="predicted"/>
<accession>A0A024FRI6</accession>
<sequence length="44" mass="5137">FKRYLTMKNQYEIKERVYMGDFNVTPQQSANGFTVLELFCGVGL</sequence>
<dbReference type="EMBL" id="AB930182">
    <property type="protein sequence ID" value="BAO79558.1"/>
    <property type="molecule type" value="Genomic_DNA"/>
</dbReference>
<protein>
    <submittedName>
        <fullName evidence="1">Uncharacterized protein</fullName>
    </submittedName>
</protein>
<organism evidence="1 2">
    <name type="scientific">Bacillus phage SPG24</name>
    <dbReference type="NCBI Taxonomy" id="1497851"/>
    <lineage>
        <taxon>Viruses</taxon>
        <taxon>Duplodnaviria</taxon>
        <taxon>Heunggongvirae</taxon>
        <taxon>Uroviricota</taxon>
        <taxon>Caudoviricetes</taxon>
        <taxon>Herelleviridae</taxon>
        <taxon>Bastillevirinae</taxon>
        <taxon>Nitunavirus</taxon>
        <taxon>Nitunavirus SPG24</taxon>
    </lineage>
</organism>
<keyword evidence="2" id="KW-1185">Reference proteome</keyword>
<evidence type="ECO:0000313" key="1">
    <source>
        <dbReference type="EMBL" id="BAO79558.1"/>
    </source>
</evidence>
<feature type="non-terminal residue" evidence="1">
    <location>
        <position position="1"/>
    </location>
</feature>
<reference evidence="1 2" key="1">
    <citation type="submission" date="2014-04" db="EMBL/GenBank/DDBJ databases">
        <title>Whole genome of SPG24 was analyzed in behalf of its correct identification and originality.</title>
        <authorList>
            <person name="Lee O.H."/>
        </authorList>
    </citation>
    <scope>NUCLEOTIDE SEQUENCE [LARGE SCALE GENOMIC DNA]</scope>
    <source>
        <strain evidence="1 2">SPG24</strain>
    </source>
</reference>
<name>A0A024FRI6_9CAUD</name>
<dbReference type="Proteomes" id="UP000214715">
    <property type="component" value="Genome"/>
</dbReference>
<evidence type="ECO:0000313" key="2">
    <source>
        <dbReference type="Proteomes" id="UP000214715"/>
    </source>
</evidence>